<organism evidence="1 2">
    <name type="scientific">Diphasiastrum complanatum</name>
    <name type="common">Issler's clubmoss</name>
    <name type="synonym">Lycopodium complanatum</name>
    <dbReference type="NCBI Taxonomy" id="34168"/>
    <lineage>
        <taxon>Eukaryota</taxon>
        <taxon>Viridiplantae</taxon>
        <taxon>Streptophyta</taxon>
        <taxon>Embryophyta</taxon>
        <taxon>Tracheophyta</taxon>
        <taxon>Lycopodiopsida</taxon>
        <taxon>Lycopodiales</taxon>
        <taxon>Lycopodiaceae</taxon>
        <taxon>Lycopodioideae</taxon>
        <taxon>Diphasiastrum</taxon>
    </lineage>
</organism>
<evidence type="ECO:0000313" key="2">
    <source>
        <dbReference type="Proteomes" id="UP001162992"/>
    </source>
</evidence>
<comment type="caution">
    <text evidence="1">The sequence shown here is derived from an EMBL/GenBank/DDBJ whole genome shotgun (WGS) entry which is preliminary data.</text>
</comment>
<evidence type="ECO:0000313" key="1">
    <source>
        <dbReference type="EMBL" id="KAJ7560864.1"/>
    </source>
</evidence>
<name>A0ACC2E2Q7_DIPCM</name>
<keyword evidence="2" id="KW-1185">Reference proteome</keyword>
<proteinExistence type="predicted"/>
<reference evidence="2" key="1">
    <citation type="journal article" date="2024" name="Proc. Natl. Acad. Sci. U.S.A.">
        <title>Extraordinary preservation of gene collinearity over three hundred million years revealed in homosporous lycophytes.</title>
        <authorList>
            <person name="Li C."/>
            <person name="Wickell D."/>
            <person name="Kuo L.Y."/>
            <person name="Chen X."/>
            <person name="Nie B."/>
            <person name="Liao X."/>
            <person name="Peng D."/>
            <person name="Ji J."/>
            <person name="Jenkins J."/>
            <person name="Williams M."/>
            <person name="Shu S."/>
            <person name="Plott C."/>
            <person name="Barry K."/>
            <person name="Rajasekar S."/>
            <person name="Grimwood J."/>
            <person name="Han X."/>
            <person name="Sun S."/>
            <person name="Hou Z."/>
            <person name="He W."/>
            <person name="Dai G."/>
            <person name="Sun C."/>
            <person name="Schmutz J."/>
            <person name="Leebens-Mack J.H."/>
            <person name="Li F.W."/>
            <person name="Wang L."/>
        </authorList>
    </citation>
    <scope>NUCLEOTIDE SEQUENCE [LARGE SCALE GENOMIC DNA]</scope>
    <source>
        <strain evidence="2">cv. PW_Plant_1</strain>
    </source>
</reference>
<dbReference type="EMBL" id="CM055094">
    <property type="protein sequence ID" value="KAJ7560864.1"/>
    <property type="molecule type" value="Genomic_DNA"/>
</dbReference>
<sequence length="289" mass="32937">MVRFSAPAEFPASAPPLKRIKRSPVVDDLEENLDPEEYLNGVNATFDMDILECHICLEPLSAPIYQCSNGHLACSVCCQIMSNKCGTCSEQTGKIRCLAMEKLIESLRVNCIYADSGCLKILKYGTKRLHESKCSFAPYACPNPDCDFLAPLKDFSSHFLELHQIRTWELLYGSWNTVLFKPHEKKILVKAENKLFLLYNDKDDLGNLAFLRQFGSQQEEMCFVYHLVVRKGKRRLSLESHPQSILTVERRPCDFLLIPMQTYSIEESLEIELCIRPTESDLNSLAATK</sequence>
<gene>
    <name evidence="1" type="ORF">O6H91_03G003200</name>
</gene>
<accession>A0ACC2E2Q7</accession>
<protein>
    <submittedName>
        <fullName evidence="1">Uncharacterized protein</fullName>
    </submittedName>
</protein>
<dbReference type="Proteomes" id="UP001162992">
    <property type="component" value="Chromosome 3"/>
</dbReference>